<accession>A0ABP6BGP4</accession>
<dbReference type="RefSeq" id="WP_344225681.1">
    <property type="nucleotide sequence ID" value="NZ_BAAARI010000001.1"/>
</dbReference>
<evidence type="ECO:0000313" key="3">
    <source>
        <dbReference type="EMBL" id="GAA2565598.1"/>
    </source>
</evidence>
<dbReference type="EMBL" id="BAAARI010000001">
    <property type="protein sequence ID" value="GAA2565598.1"/>
    <property type="molecule type" value="Genomic_DNA"/>
</dbReference>
<feature type="signal peptide" evidence="2">
    <location>
        <begin position="1"/>
        <end position="39"/>
    </location>
</feature>
<gene>
    <name evidence="3" type="ORF">GCM10009862_00090</name>
</gene>
<comment type="caution">
    <text evidence="3">The sequence shown here is derived from an EMBL/GenBank/DDBJ whole genome shotgun (WGS) entry which is preliminary data.</text>
</comment>
<proteinExistence type="predicted"/>
<keyword evidence="4" id="KW-1185">Reference proteome</keyword>
<evidence type="ECO:0000256" key="2">
    <source>
        <dbReference type="SAM" id="SignalP"/>
    </source>
</evidence>
<protein>
    <recommendedName>
        <fullName evidence="5">DUF916 domain-containing protein</fullName>
    </recommendedName>
</protein>
<dbReference type="Proteomes" id="UP001500274">
    <property type="component" value="Unassembled WGS sequence"/>
</dbReference>
<name>A0ABP6BGP4_9MICO</name>
<organism evidence="3 4">
    <name type="scientific">Microbacterium binotii</name>
    <dbReference type="NCBI Taxonomy" id="462710"/>
    <lineage>
        <taxon>Bacteria</taxon>
        <taxon>Bacillati</taxon>
        <taxon>Actinomycetota</taxon>
        <taxon>Actinomycetes</taxon>
        <taxon>Micrococcales</taxon>
        <taxon>Microbacteriaceae</taxon>
        <taxon>Microbacterium</taxon>
    </lineage>
</organism>
<reference evidence="4" key="1">
    <citation type="journal article" date="2019" name="Int. J. Syst. Evol. Microbiol.">
        <title>The Global Catalogue of Microorganisms (GCM) 10K type strain sequencing project: providing services to taxonomists for standard genome sequencing and annotation.</title>
        <authorList>
            <consortium name="The Broad Institute Genomics Platform"/>
            <consortium name="The Broad Institute Genome Sequencing Center for Infectious Disease"/>
            <person name="Wu L."/>
            <person name="Ma J."/>
        </authorList>
    </citation>
    <scope>NUCLEOTIDE SEQUENCE [LARGE SCALE GENOMIC DNA]</scope>
    <source>
        <strain evidence="4">JCM 16365</strain>
    </source>
</reference>
<evidence type="ECO:0000313" key="4">
    <source>
        <dbReference type="Proteomes" id="UP001500274"/>
    </source>
</evidence>
<keyword evidence="1" id="KW-1133">Transmembrane helix</keyword>
<keyword evidence="1" id="KW-0812">Transmembrane</keyword>
<evidence type="ECO:0000256" key="1">
    <source>
        <dbReference type="SAM" id="Phobius"/>
    </source>
</evidence>
<evidence type="ECO:0008006" key="5">
    <source>
        <dbReference type="Google" id="ProtNLM"/>
    </source>
</evidence>
<feature type="transmembrane region" description="Helical" evidence="1">
    <location>
        <begin position="303"/>
        <end position="326"/>
    </location>
</feature>
<keyword evidence="1" id="KW-0472">Membrane</keyword>
<keyword evidence="2" id="KW-0732">Signal</keyword>
<sequence length="362" mass="38344">MFETRTRTGALALRAIIALSATLLTAGLLVVAAPSGAHADDTDAIAGGPCDDAGAADGRSRYTYDAAPGQEVADCYRVQNTGTTAQRVTVYATDAFNTENGDFALLDANAAATDSGSWVVLEDGSTRMQFELAPGDARAIRFSVKVPADAPPGDHAGGLIVSSQSPSDQILVDRRVGTRMYVRVAGDLQSLLNITGMTATYEPALNPFDGSASVTLTVTNEGNVALAPTLVLMAKSFFGTDLIERRLENLDELLPGASRTLTYDLGPIGQYVYVDATASLYSRGDQTGVTGEAPPAPQVDREAGFWAVPWALVALLVLGGLFAVYLRWRRRRDDKRAAEWMAFTRAEAERAAAERETVGTGS</sequence>
<feature type="chain" id="PRO_5046692276" description="DUF916 domain-containing protein" evidence="2">
    <location>
        <begin position="40"/>
        <end position="362"/>
    </location>
</feature>